<comment type="caution">
    <text evidence="1">The sequence shown here is derived from an EMBL/GenBank/DDBJ whole genome shotgun (WGS) entry which is preliminary data.</text>
</comment>
<protein>
    <recommendedName>
        <fullName evidence="3">Secreted protein</fullName>
    </recommendedName>
</protein>
<proteinExistence type="predicted"/>
<reference evidence="1 2" key="1">
    <citation type="submission" date="2018-05" db="EMBL/GenBank/DDBJ databases">
        <title>Genomic diversity of pathogens causing Blackleg of Potato in Pakistan.</title>
        <authorList>
            <person name="Sarfraz S."/>
            <person name="Riaz K."/>
            <person name="Oulghazi S."/>
            <person name="Cigna J."/>
            <person name="Sahi S.T."/>
            <person name="Khan S.H."/>
            <person name="Hameed A."/>
            <person name="Faure D."/>
        </authorList>
    </citation>
    <scope>NUCLEOTIDE SEQUENCE [LARGE SCALE GENOMIC DNA]</scope>
    <source>
        <strain evidence="1 2">SS70</strain>
    </source>
</reference>
<gene>
    <name evidence="1" type="ORF">DF213_16965</name>
</gene>
<evidence type="ECO:0000313" key="2">
    <source>
        <dbReference type="Proteomes" id="UP000245055"/>
    </source>
</evidence>
<evidence type="ECO:0008006" key="3">
    <source>
        <dbReference type="Google" id="ProtNLM"/>
    </source>
</evidence>
<dbReference type="AlphaFoldDB" id="A0AAX1C2S8"/>
<sequence>MFTIFTLLLFYCYRPIRHITFLCIKHTDTIATRGTNLATWQLNHIYTRHTSSCRCVGCVRSPESLT</sequence>
<dbReference type="EMBL" id="QESZ01000027">
    <property type="protein sequence ID" value="PWD70813.1"/>
    <property type="molecule type" value="Genomic_DNA"/>
</dbReference>
<organism evidence="1 2">
    <name type="scientific">Dickeya dianthicola</name>
    <dbReference type="NCBI Taxonomy" id="204039"/>
    <lineage>
        <taxon>Bacteria</taxon>
        <taxon>Pseudomonadati</taxon>
        <taxon>Pseudomonadota</taxon>
        <taxon>Gammaproteobacteria</taxon>
        <taxon>Enterobacterales</taxon>
        <taxon>Pectobacteriaceae</taxon>
        <taxon>Dickeya</taxon>
    </lineage>
</organism>
<name>A0AAX1C2S8_9GAMM</name>
<dbReference type="Proteomes" id="UP000245055">
    <property type="component" value="Unassembled WGS sequence"/>
</dbReference>
<accession>A0AAX1C2S8</accession>
<evidence type="ECO:0000313" key="1">
    <source>
        <dbReference type="EMBL" id="PWD70813.1"/>
    </source>
</evidence>